<organism evidence="1 2">
    <name type="scientific">Sinosporangium siamense</name>
    <dbReference type="NCBI Taxonomy" id="1367973"/>
    <lineage>
        <taxon>Bacteria</taxon>
        <taxon>Bacillati</taxon>
        <taxon>Actinomycetota</taxon>
        <taxon>Actinomycetes</taxon>
        <taxon>Streptosporangiales</taxon>
        <taxon>Streptosporangiaceae</taxon>
        <taxon>Sinosporangium</taxon>
    </lineage>
</organism>
<dbReference type="EMBL" id="BOOW01000032">
    <property type="protein sequence ID" value="GII95069.1"/>
    <property type="molecule type" value="Genomic_DNA"/>
</dbReference>
<evidence type="ECO:0000313" key="2">
    <source>
        <dbReference type="Proteomes" id="UP000606172"/>
    </source>
</evidence>
<accession>A0A919RMD0</accession>
<dbReference type="RefSeq" id="WP_204030122.1">
    <property type="nucleotide sequence ID" value="NZ_BOOW01000032.1"/>
</dbReference>
<dbReference type="Proteomes" id="UP000606172">
    <property type="component" value="Unassembled WGS sequence"/>
</dbReference>
<proteinExistence type="predicted"/>
<sequence length="70" mass="8204">MTSGRRGTRRFFVHVTSRAWRSLAWMAVWGYPCLPPDVAQWLCQEELAAEERRQADALDRPESRQMPERG</sequence>
<dbReference type="AlphaFoldDB" id="A0A919RMD0"/>
<protein>
    <submittedName>
        <fullName evidence="1">Uncharacterized protein</fullName>
    </submittedName>
</protein>
<gene>
    <name evidence="1" type="ORF">Ssi02_53000</name>
</gene>
<name>A0A919RMD0_9ACTN</name>
<keyword evidence="2" id="KW-1185">Reference proteome</keyword>
<evidence type="ECO:0000313" key="1">
    <source>
        <dbReference type="EMBL" id="GII95069.1"/>
    </source>
</evidence>
<reference evidence="1" key="1">
    <citation type="submission" date="2021-01" db="EMBL/GenBank/DDBJ databases">
        <title>Whole genome shotgun sequence of Sinosporangium siamense NBRC 109515.</title>
        <authorList>
            <person name="Komaki H."/>
            <person name="Tamura T."/>
        </authorList>
    </citation>
    <scope>NUCLEOTIDE SEQUENCE</scope>
    <source>
        <strain evidence="1">NBRC 109515</strain>
    </source>
</reference>
<comment type="caution">
    <text evidence="1">The sequence shown here is derived from an EMBL/GenBank/DDBJ whole genome shotgun (WGS) entry which is preliminary data.</text>
</comment>